<evidence type="ECO:0000256" key="3">
    <source>
        <dbReference type="ARBA" id="ARBA00022695"/>
    </source>
</evidence>
<dbReference type="CDD" id="cd02163">
    <property type="entry name" value="PPAT"/>
    <property type="match status" value="1"/>
</dbReference>
<keyword evidence="3 9" id="KW-0548">Nucleotidyltransferase</keyword>
<comment type="subunit">
    <text evidence="9">Homohexamer.</text>
</comment>
<evidence type="ECO:0000256" key="1">
    <source>
        <dbReference type="ARBA" id="ARBA00022490"/>
    </source>
</evidence>
<dbReference type="InterPro" id="IPR001980">
    <property type="entry name" value="PPAT"/>
</dbReference>
<dbReference type="GO" id="GO:0005737">
    <property type="term" value="C:cytoplasm"/>
    <property type="evidence" value="ECO:0007669"/>
    <property type="project" value="UniProtKB-SubCell"/>
</dbReference>
<proteinExistence type="inferred from homology"/>
<dbReference type="GO" id="GO:0004595">
    <property type="term" value="F:pantetheine-phosphate adenylyltransferase activity"/>
    <property type="evidence" value="ECO:0007669"/>
    <property type="project" value="UniProtKB-UniRule"/>
</dbReference>
<feature type="binding site" evidence="9">
    <location>
        <begin position="90"/>
        <end position="92"/>
    </location>
    <ligand>
        <name>ATP</name>
        <dbReference type="ChEBI" id="CHEBI:30616"/>
    </ligand>
</feature>
<dbReference type="GO" id="GO:0015937">
    <property type="term" value="P:coenzyme A biosynthetic process"/>
    <property type="evidence" value="ECO:0007669"/>
    <property type="project" value="UniProtKB-UniRule"/>
</dbReference>
<name>A0A7X2NSM0_9FIRM</name>
<dbReference type="Pfam" id="PF01467">
    <property type="entry name" value="CTP_transf_like"/>
    <property type="match status" value="1"/>
</dbReference>
<dbReference type="NCBIfam" id="TIGR00125">
    <property type="entry name" value="cyt_tran_rel"/>
    <property type="match status" value="1"/>
</dbReference>
<dbReference type="EMBL" id="VUMN01000017">
    <property type="protein sequence ID" value="MSS58826.1"/>
    <property type="molecule type" value="Genomic_DNA"/>
</dbReference>
<evidence type="ECO:0000256" key="9">
    <source>
        <dbReference type="HAMAP-Rule" id="MF_00151"/>
    </source>
</evidence>
<dbReference type="InterPro" id="IPR004821">
    <property type="entry name" value="Cyt_trans-like"/>
</dbReference>
<comment type="catalytic activity">
    <reaction evidence="8 9">
        <text>(R)-4'-phosphopantetheine + ATP + H(+) = 3'-dephospho-CoA + diphosphate</text>
        <dbReference type="Rhea" id="RHEA:19801"/>
        <dbReference type="ChEBI" id="CHEBI:15378"/>
        <dbReference type="ChEBI" id="CHEBI:30616"/>
        <dbReference type="ChEBI" id="CHEBI:33019"/>
        <dbReference type="ChEBI" id="CHEBI:57328"/>
        <dbReference type="ChEBI" id="CHEBI:61723"/>
        <dbReference type="EC" id="2.7.7.3"/>
    </reaction>
</comment>
<feature type="binding site" evidence="9">
    <location>
        <position position="16"/>
    </location>
    <ligand>
        <name>ATP</name>
        <dbReference type="ChEBI" id="CHEBI:30616"/>
    </ligand>
</feature>
<evidence type="ECO:0000256" key="4">
    <source>
        <dbReference type="ARBA" id="ARBA00022741"/>
    </source>
</evidence>
<feature type="binding site" evidence="9">
    <location>
        <position position="75"/>
    </location>
    <ligand>
        <name>substrate</name>
    </ligand>
</feature>
<comment type="subcellular location">
    <subcellularLocation>
        <location evidence="9">Cytoplasm</location>
    </subcellularLocation>
</comment>
<dbReference type="Proteomes" id="UP000461880">
    <property type="component" value="Unassembled WGS sequence"/>
</dbReference>
<dbReference type="SUPFAM" id="SSF52374">
    <property type="entry name" value="Nucleotidylyl transferase"/>
    <property type="match status" value="1"/>
</dbReference>
<keyword evidence="2 9" id="KW-0808">Transferase</keyword>
<evidence type="ECO:0000259" key="10">
    <source>
        <dbReference type="Pfam" id="PF01467"/>
    </source>
</evidence>
<dbReference type="PRINTS" id="PR01020">
    <property type="entry name" value="LPSBIOSNTHSS"/>
</dbReference>
<protein>
    <recommendedName>
        <fullName evidence="9">Phosphopantetheine adenylyltransferase</fullName>
        <ecNumber evidence="9">2.7.7.3</ecNumber>
    </recommendedName>
    <alternativeName>
        <fullName evidence="9">Dephospho-CoA pyrophosphorylase</fullName>
    </alternativeName>
    <alternativeName>
        <fullName evidence="9">Pantetheine-phosphate adenylyltransferase</fullName>
        <shortName evidence="9">PPAT</shortName>
    </alternativeName>
</protein>
<evidence type="ECO:0000313" key="12">
    <source>
        <dbReference type="Proteomes" id="UP000461880"/>
    </source>
</evidence>
<dbReference type="UniPathway" id="UPA00241">
    <property type="reaction ID" value="UER00355"/>
</dbReference>
<dbReference type="Gene3D" id="3.40.50.620">
    <property type="entry name" value="HUPs"/>
    <property type="match status" value="1"/>
</dbReference>
<feature type="binding site" evidence="9">
    <location>
        <position position="89"/>
    </location>
    <ligand>
        <name>substrate</name>
    </ligand>
</feature>
<dbReference type="HAMAP" id="MF_00151">
    <property type="entry name" value="PPAT_bact"/>
    <property type="match status" value="1"/>
</dbReference>
<feature type="binding site" evidence="9">
    <location>
        <begin position="125"/>
        <end position="131"/>
    </location>
    <ligand>
        <name>ATP</name>
        <dbReference type="ChEBI" id="CHEBI:30616"/>
    </ligand>
</feature>
<keyword evidence="5 9" id="KW-0067">ATP-binding</keyword>
<feature type="site" description="Transition state stabilizer" evidence="9">
    <location>
        <position position="16"/>
    </location>
</feature>
<feature type="binding site" evidence="9">
    <location>
        <position position="100"/>
    </location>
    <ligand>
        <name>ATP</name>
        <dbReference type="ChEBI" id="CHEBI:30616"/>
    </ligand>
</feature>
<dbReference type="RefSeq" id="WP_154504794.1">
    <property type="nucleotide sequence ID" value="NZ_JAQXPC010000054.1"/>
</dbReference>
<dbReference type="GO" id="GO:0005524">
    <property type="term" value="F:ATP binding"/>
    <property type="evidence" value="ECO:0007669"/>
    <property type="project" value="UniProtKB-KW"/>
</dbReference>
<reference evidence="11 12" key="1">
    <citation type="submission" date="2019-08" db="EMBL/GenBank/DDBJ databases">
        <title>In-depth cultivation of the pig gut microbiome towards novel bacterial diversity and tailored functional studies.</title>
        <authorList>
            <person name="Wylensek D."/>
            <person name="Hitch T.C.A."/>
            <person name="Clavel T."/>
        </authorList>
    </citation>
    <scope>NUCLEOTIDE SEQUENCE [LARGE SCALE GENOMIC DNA]</scope>
    <source>
        <strain evidence="11 12">Oil+RF-744-GAM-WT-6</strain>
    </source>
</reference>
<dbReference type="EC" id="2.7.7.3" evidence="9"/>
<keyword evidence="1 9" id="KW-0963">Cytoplasm</keyword>
<feature type="binding site" evidence="9">
    <location>
        <begin position="8"/>
        <end position="9"/>
    </location>
    <ligand>
        <name>ATP</name>
        <dbReference type="ChEBI" id="CHEBI:30616"/>
    </ligand>
</feature>
<organism evidence="11 12">
    <name type="scientific">Stecheria intestinalis</name>
    <dbReference type="NCBI Taxonomy" id="2606630"/>
    <lineage>
        <taxon>Bacteria</taxon>
        <taxon>Bacillati</taxon>
        <taxon>Bacillota</taxon>
        <taxon>Erysipelotrichia</taxon>
        <taxon>Erysipelotrichales</taxon>
        <taxon>Erysipelotrichaceae</taxon>
        <taxon>Stecheria</taxon>
    </lineage>
</organism>
<evidence type="ECO:0000256" key="6">
    <source>
        <dbReference type="ARBA" id="ARBA00022842"/>
    </source>
</evidence>
<keyword evidence="7 9" id="KW-0173">Coenzyme A biosynthesis</keyword>
<dbReference type="AlphaFoldDB" id="A0A7X2NSM0"/>
<evidence type="ECO:0000256" key="2">
    <source>
        <dbReference type="ARBA" id="ARBA00022679"/>
    </source>
</evidence>
<evidence type="ECO:0000256" key="8">
    <source>
        <dbReference type="ARBA" id="ARBA00029346"/>
    </source>
</evidence>
<feature type="binding site" evidence="9">
    <location>
        <position position="40"/>
    </location>
    <ligand>
        <name>substrate</name>
    </ligand>
</feature>
<keyword evidence="6 9" id="KW-0460">Magnesium</keyword>
<gene>
    <name evidence="9 11" type="primary">coaD</name>
    <name evidence="11" type="ORF">FYJ51_07880</name>
</gene>
<sequence length="162" mass="17990">MKAIYPGTFDPITNGHLDIIERASHAFDEVTVVIMRNPNKHVLFTEEERAEMIEQSIEALTNVHNVHVAIGSGLTVKFARAHHAGVIIRGIRAVSDYEYELQQATANLMLDDTIETLFFIARPEYSFLSSSAVKEIGSNGGSLEGFVPRPIIGRVTEKLQQI</sequence>
<comment type="similarity">
    <text evidence="9">Belongs to the bacterial CoaD family.</text>
</comment>
<comment type="pathway">
    <text evidence="9">Cofactor biosynthesis; coenzyme A biosynthesis; CoA from (R)-pantothenate: step 4/5.</text>
</comment>
<evidence type="ECO:0000256" key="5">
    <source>
        <dbReference type="ARBA" id="ARBA00022840"/>
    </source>
</evidence>
<feature type="domain" description="Cytidyltransferase-like" evidence="10">
    <location>
        <begin position="4"/>
        <end position="135"/>
    </location>
</feature>
<accession>A0A7X2NSM0</accession>
<keyword evidence="12" id="KW-1185">Reference proteome</keyword>
<comment type="caution">
    <text evidence="11">The sequence shown here is derived from an EMBL/GenBank/DDBJ whole genome shotgun (WGS) entry which is preliminary data.</text>
</comment>
<feature type="binding site" evidence="9">
    <location>
        <position position="8"/>
    </location>
    <ligand>
        <name>substrate</name>
    </ligand>
</feature>
<comment type="cofactor">
    <cofactor evidence="9">
        <name>Mg(2+)</name>
        <dbReference type="ChEBI" id="CHEBI:18420"/>
    </cofactor>
</comment>
<dbReference type="InterPro" id="IPR014729">
    <property type="entry name" value="Rossmann-like_a/b/a_fold"/>
</dbReference>
<evidence type="ECO:0000313" key="11">
    <source>
        <dbReference type="EMBL" id="MSS58826.1"/>
    </source>
</evidence>
<dbReference type="PANTHER" id="PTHR21342:SF1">
    <property type="entry name" value="PHOSPHOPANTETHEINE ADENYLYLTRANSFERASE"/>
    <property type="match status" value="1"/>
</dbReference>
<evidence type="ECO:0000256" key="7">
    <source>
        <dbReference type="ARBA" id="ARBA00022993"/>
    </source>
</evidence>
<keyword evidence="4 9" id="KW-0547">Nucleotide-binding</keyword>
<dbReference type="PANTHER" id="PTHR21342">
    <property type="entry name" value="PHOSPHOPANTETHEINE ADENYLYLTRANSFERASE"/>
    <property type="match status" value="1"/>
</dbReference>
<dbReference type="NCBIfam" id="TIGR01510">
    <property type="entry name" value="coaD_prev_kdtB"/>
    <property type="match status" value="1"/>
</dbReference>
<comment type="function">
    <text evidence="9">Reversibly transfers an adenylyl group from ATP to 4'-phosphopantetheine, yielding dephospho-CoA (dPCoA) and pyrophosphate.</text>
</comment>